<feature type="region of interest" description="Disordered" evidence="6">
    <location>
        <begin position="1"/>
        <end position="65"/>
    </location>
</feature>
<feature type="domain" description="K Homology" evidence="7">
    <location>
        <begin position="117"/>
        <end position="187"/>
    </location>
</feature>
<feature type="region of interest" description="Disordered" evidence="6">
    <location>
        <begin position="415"/>
        <end position="474"/>
    </location>
</feature>
<dbReference type="EMBL" id="CAKKLH010000223">
    <property type="protein sequence ID" value="CAH0106307.1"/>
    <property type="molecule type" value="Genomic_DNA"/>
</dbReference>
<accession>A0A8J2RP52</accession>
<keyword evidence="5" id="KW-0175">Coiled coil</keyword>
<keyword evidence="9" id="KW-1185">Reference proteome</keyword>
<evidence type="ECO:0000313" key="9">
    <source>
        <dbReference type="Proteomes" id="UP000789390"/>
    </source>
</evidence>
<evidence type="ECO:0000259" key="7">
    <source>
        <dbReference type="SMART" id="SM00322"/>
    </source>
</evidence>
<dbReference type="Proteomes" id="UP000789390">
    <property type="component" value="Unassembled WGS sequence"/>
</dbReference>
<evidence type="ECO:0000256" key="2">
    <source>
        <dbReference type="ARBA" id="ARBA00022737"/>
    </source>
</evidence>
<evidence type="ECO:0000256" key="6">
    <source>
        <dbReference type="SAM" id="MobiDB-lite"/>
    </source>
</evidence>
<dbReference type="CDD" id="cd22397">
    <property type="entry name" value="KH-I_FUBP_rpt2"/>
    <property type="match status" value="1"/>
</dbReference>
<evidence type="ECO:0000256" key="1">
    <source>
        <dbReference type="ARBA" id="ARBA00004123"/>
    </source>
</evidence>
<name>A0A8J2RP52_9CRUS</name>
<keyword evidence="4" id="KW-0694">RNA-binding</keyword>
<dbReference type="GO" id="GO:0005634">
    <property type="term" value="C:nucleus"/>
    <property type="evidence" value="ECO:0007669"/>
    <property type="project" value="UniProtKB-SubCell"/>
</dbReference>
<keyword evidence="2" id="KW-0677">Repeat</keyword>
<dbReference type="Pfam" id="PF00013">
    <property type="entry name" value="KH_1"/>
    <property type="match status" value="4"/>
</dbReference>
<feature type="coiled-coil region" evidence="5">
    <location>
        <begin position="361"/>
        <end position="388"/>
    </location>
</feature>
<feature type="region of interest" description="Disordered" evidence="6">
    <location>
        <begin position="753"/>
        <end position="778"/>
    </location>
</feature>
<dbReference type="CDD" id="cd22399">
    <property type="entry name" value="KH-I_FUBP_rpt4"/>
    <property type="match status" value="1"/>
</dbReference>
<keyword evidence="3" id="KW-0539">Nucleus</keyword>
<evidence type="ECO:0000313" key="8">
    <source>
        <dbReference type="EMBL" id="CAH0106307.1"/>
    </source>
</evidence>
<dbReference type="CDD" id="cd22396">
    <property type="entry name" value="KH-I_FUBP_rpt1"/>
    <property type="match status" value="1"/>
</dbReference>
<dbReference type="InterPro" id="IPR015096">
    <property type="entry name" value="FUBP_C"/>
</dbReference>
<feature type="compositionally biased region" description="Polar residues" evidence="6">
    <location>
        <begin position="1"/>
        <end position="15"/>
    </location>
</feature>
<dbReference type="FunFam" id="3.30.1370.10:FF:000007">
    <property type="entry name" value="far upstream element-binding protein 1 isoform X1"/>
    <property type="match status" value="1"/>
</dbReference>
<feature type="compositionally biased region" description="Polar residues" evidence="6">
    <location>
        <begin position="45"/>
        <end position="62"/>
    </location>
</feature>
<dbReference type="SUPFAM" id="SSF54791">
    <property type="entry name" value="Eukaryotic type KH-domain (KH-domain type I)"/>
    <property type="match status" value="4"/>
</dbReference>
<feature type="region of interest" description="Disordered" evidence="6">
    <location>
        <begin position="616"/>
        <end position="649"/>
    </location>
</feature>
<sequence>MEVSVTAQNNSQNSAFADAVQRAREVASKIQPDSGSPSDFDFERNGSSSTVKRPFSSVSPSMENEPDAKRMAAAVAAAAAAAAANAADPFGALRSPGMQGRGPMMGMPAASMMNLGPISTEEVAVPDKMVGLIIGRGGEQISRLQAESGAKIQMAPDSAGLPDRTCTITGSREAIGRARELINNIVQTRGGPRDAGPPSVESLGGQHNVGIDLTLAPNVEVMIPGPKVGLIIGKGGETIKQLQERSGTRMVVVQDGPQQENEKPLRIYGDPQKVEHAKQLVYDLIAEKEMEVSAFSRGQRFGSYGGGGPQQTIEVAVPRSAVGVVIGKNGEMIKKIQNETGARVQFQQGRDDNPEERMCALTGTINQIEDARQRIEELIESLMTKKKALHFLRFMEMTKRQLLFFSFHVLGESQARDSQMGRGRGRTGGSTGGSSMNGAPYGRSPGGGSSTGGGWGEYGPGVGRSGGPSIGMARNGQDKVEYQFLVPSTKTGIIIGKGGETIKQINQQSGAFCELDRRPPPNPNEKIFIIRGSHEQVELAKRMISEKLGLGPMGAPPAQGYPMGQNQNAGAYAAQGWGAAAYQQWPGQPNDPSKADPNAANAAAWAAYYQQQQFYQQPGSGAPSAQSGNPGQPEGNSGSVPVNPQTGQPDYTAQWIQYYRSIGAMKDAEALEQQLKASKGMGNPAVSAAPAAAPAAAPTQDYSAQWAAYYRSIGKIGEAEAIEAQARMKQSGQGGQGPGQAGSAAQYGAYPGAGSGGSAAAAAGYYGGQPGGGQPQGGAAAYGYQGYGGYGQAPSDGQ</sequence>
<evidence type="ECO:0000256" key="4">
    <source>
        <dbReference type="PROSITE-ProRule" id="PRU00117"/>
    </source>
</evidence>
<dbReference type="Gene3D" id="3.30.1370.10">
    <property type="entry name" value="K Homology domain, type 1"/>
    <property type="match status" value="4"/>
</dbReference>
<dbReference type="GO" id="GO:0003723">
    <property type="term" value="F:RNA binding"/>
    <property type="evidence" value="ECO:0007669"/>
    <property type="project" value="UniProtKB-UniRule"/>
</dbReference>
<comment type="subcellular location">
    <subcellularLocation>
        <location evidence="1">Nucleus</location>
    </subcellularLocation>
</comment>
<evidence type="ECO:0000256" key="5">
    <source>
        <dbReference type="SAM" id="Coils"/>
    </source>
</evidence>
<gene>
    <name evidence="8" type="ORF">DGAL_LOCUS9461</name>
</gene>
<dbReference type="OrthoDB" id="5204190at2759"/>
<dbReference type="PANTHER" id="PTHR10288">
    <property type="entry name" value="KH DOMAIN CONTAINING RNA BINDING PROTEIN"/>
    <property type="match status" value="1"/>
</dbReference>
<organism evidence="8 9">
    <name type="scientific">Daphnia galeata</name>
    <dbReference type="NCBI Taxonomy" id="27404"/>
    <lineage>
        <taxon>Eukaryota</taxon>
        <taxon>Metazoa</taxon>
        <taxon>Ecdysozoa</taxon>
        <taxon>Arthropoda</taxon>
        <taxon>Crustacea</taxon>
        <taxon>Branchiopoda</taxon>
        <taxon>Diplostraca</taxon>
        <taxon>Cladocera</taxon>
        <taxon>Anomopoda</taxon>
        <taxon>Daphniidae</taxon>
        <taxon>Daphnia</taxon>
    </lineage>
</organism>
<dbReference type="Pfam" id="PF09005">
    <property type="entry name" value="FUBP_C"/>
    <property type="match status" value="2"/>
</dbReference>
<evidence type="ECO:0000256" key="3">
    <source>
        <dbReference type="ARBA" id="ARBA00023242"/>
    </source>
</evidence>
<dbReference type="GO" id="GO:0006355">
    <property type="term" value="P:regulation of DNA-templated transcription"/>
    <property type="evidence" value="ECO:0007669"/>
    <property type="project" value="InterPro"/>
</dbReference>
<feature type="compositionally biased region" description="Gly residues" evidence="6">
    <location>
        <begin position="444"/>
        <end position="469"/>
    </location>
</feature>
<dbReference type="AlphaFoldDB" id="A0A8J2RP52"/>
<comment type="caution">
    <text evidence="8">The sequence shown here is derived from an EMBL/GenBank/DDBJ whole genome shotgun (WGS) entry which is preliminary data.</text>
</comment>
<feature type="domain" description="K Homology" evidence="7">
    <location>
        <begin position="478"/>
        <end position="549"/>
    </location>
</feature>
<feature type="compositionally biased region" description="Gly residues" evidence="6">
    <location>
        <begin position="765"/>
        <end position="776"/>
    </location>
</feature>
<protein>
    <recommendedName>
        <fullName evidence="7">K Homology domain-containing protein</fullName>
    </recommendedName>
</protein>
<dbReference type="CDD" id="cd22398">
    <property type="entry name" value="KH-I_FUBP_rpt3"/>
    <property type="match status" value="1"/>
</dbReference>
<feature type="compositionally biased region" description="Polar residues" evidence="6">
    <location>
        <begin position="623"/>
        <end position="649"/>
    </location>
</feature>
<dbReference type="InterPro" id="IPR004088">
    <property type="entry name" value="KH_dom_type_1"/>
</dbReference>
<feature type="domain" description="K Homology" evidence="7">
    <location>
        <begin position="309"/>
        <end position="380"/>
    </location>
</feature>
<dbReference type="InterPro" id="IPR036612">
    <property type="entry name" value="KH_dom_type_1_sf"/>
</dbReference>
<proteinExistence type="predicted"/>
<reference evidence="8" key="1">
    <citation type="submission" date="2021-11" db="EMBL/GenBank/DDBJ databases">
        <authorList>
            <person name="Schell T."/>
        </authorList>
    </citation>
    <scope>NUCLEOTIDE SEQUENCE</scope>
    <source>
        <strain evidence="8">M5</strain>
    </source>
</reference>
<dbReference type="PROSITE" id="PS50084">
    <property type="entry name" value="KH_TYPE_1"/>
    <property type="match status" value="4"/>
</dbReference>
<dbReference type="InterPro" id="IPR004087">
    <property type="entry name" value="KH_dom"/>
</dbReference>
<feature type="domain" description="K Homology" evidence="7">
    <location>
        <begin position="215"/>
        <end position="286"/>
    </location>
</feature>
<dbReference type="SMART" id="SM00322">
    <property type="entry name" value="KH"/>
    <property type="match status" value="4"/>
</dbReference>